<dbReference type="OrthoDB" id="525520at2759"/>
<reference evidence="6 7" key="1">
    <citation type="journal article" date="2016" name="Mol. Biol. Evol.">
        <title>Comparative Genomics of Early-Diverging Mushroom-Forming Fungi Provides Insights into the Origins of Lignocellulose Decay Capabilities.</title>
        <authorList>
            <person name="Nagy L.G."/>
            <person name="Riley R."/>
            <person name="Tritt A."/>
            <person name="Adam C."/>
            <person name="Daum C."/>
            <person name="Floudas D."/>
            <person name="Sun H."/>
            <person name="Yadav J.S."/>
            <person name="Pangilinan J."/>
            <person name="Larsson K.H."/>
            <person name="Matsuura K."/>
            <person name="Barry K."/>
            <person name="Labutti K."/>
            <person name="Kuo R."/>
            <person name="Ohm R.A."/>
            <person name="Bhattacharya S.S."/>
            <person name="Shirouzu T."/>
            <person name="Yoshinaga Y."/>
            <person name="Martin F.M."/>
            <person name="Grigoriev I.V."/>
            <person name="Hibbett D.S."/>
        </authorList>
    </citation>
    <scope>NUCLEOTIDE SEQUENCE [LARGE SCALE GENOMIC DNA]</scope>
    <source>
        <strain evidence="6 7">HHB9708</strain>
    </source>
</reference>
<dbReference type="EMBL" id="KV419417">
    <property type="protein sequence ID" value="KZS91116.1"/>
    <property type="molecule type" value="Genomic_DNA"/>
</dbReference>
<dbReference type="GO" id="GO:0005739">
    <property type="term" value="C:mitochondrion"/>
    <property type="evidence" value="ECO:0007669"/>
    <property type="project" value="TreeGrafter"/>
</dbReference>
<evidence type="ECO:0000256" key="4">
    <source>
        <dbReference type="RuleBase" id="RU003830"/>
    </source>
</evidence>
<evidence type="ECO:0000256" key="5">
    <source>
        <dbReference type="SAM" id="MobiDB-lite"/>
    </source>
</evidence>
<dbReference type="GO" id="GO:0003735">
    <property type="term" value="F:structural constituent of ribosome"/>
    <property type="evidence" value="ECO:0007669"/>
    <property type="project" value="InterPro"/>
</dbReference>
<protein>
    <submittedName>
        <fullName evidence="6">Mitochondrial 30S ribosomal protein S13</fullName>
    </submittedName>
</protein>
<dbReference type="PIRSF" id="PIRSF002134">
    <property type="entry name" value="Ribosomal_S13"/>
    <property type="match status" value="1"/>
</dbReference>
<dbReference type="InterPro" id="IPR027437">
    <property type="entry name" value="Rbsml_uS13_C"/>
</dbReference>
<dbReference type="Gene3D" id="1.10.8.50">
    <property type="match status" value="1"/>
</dbReference>
<dbReference type="PANTHER" id="PTHR10871:SF1">
    <property type="entry name" value="SMALL RIBOSOMAL SUBUNIT PROTEIN US13M"/>
    <property type="match status" value="1"/>
</dbReference>
<dbReference type="GO" id="GO:0006412">
    <property type="term" value="P:translation"/>
    <property type="evidence" value="ECO:0007669"/>
    <property type="project" value="InterPro"/>
</dbReference>
<evidence type="ECO:0000313" key="7">
    <source>
        <dbReference type="Proteomes" id="UP000076722"/>
    </source>
</evidence>
<dbReference type="GO" id="GO:0015935">
    <property type="term" value="C:small ribosomal subunit"/>
    <property type="evidence" value="ECO:0007669"/>
    <property type="project" value="TreeGrafter"/>
</dbReference>
<evidence type="ECO:0000313" key="6">
    <source>
        <dbReference type="EMBL" id="KZS91116.1"/>
    </source>
</evidence>
<feature type="compositionally biased region" description="Polar residues" evidence="5">
    <location>
        <begin position="145"/>
        <end position="156"/>
    </location>
</feature>
<keyword evidence="3 4" id="KW-0687">Ribonucleoprotein</keyword>
<feature type="region of interest" description="Disordered" evidence="5">
    <location>
        <begin position="142"/>
        <end position="165"/>
    </location>
</feature>
<dbReference type="PROSITE" id="PS50159">
    <property type="entry name" value="RIBOSOMAL_S13_2"/>
    <property type="match status" value="1"/>
</dbReference>
<sequence>MVHILGVLLRDNSFVKIALTRFYGIGYPTAERICARFQIHDRCKIKSLTPSQITSLASFLASPSTTPLMPILPLASPDYEPPKSTPPMPQMLKRDEVSERRKRDPLVGLKIETELRRQIRENIAHHRMIGSYVGRRHAMGMPVRGQNTRNNAQNARKFNKIERRG</sequence>
<evidence type="ECO:0000256" key="2">
    <source>
        <dbReference type="ARBA" id="ARBA00022980"/>
    </source>
</evidence>
<feature type="region of interest" description="Disordered" evidence="5">
    <location>
        <begin position="79"/>
        <end position="99"/>
    </location>
</feature>
<dbReference type="SUPFAM" id="SSF46946">
    <property type="entry name" value="S13-like H2TH domain"/>
    <property type="match status" value="1"/>
</dbReference>
<organism evidence="6 7">
    <name type="scientific">Sistotremastrum niveocremeum HHB9708</name>
    <dbReference type="NCBI Taxonomy" id="1314777"/>
    <lineage>
        <taxon>Eukaryota</taxon>
        <taxon>Fungi</taxon>
        <taxon>Dikarya</taxon>
        <taxon>Basidiomycota</taxon>
        <taxon>Agaricomycotina</taxon>
        <taxon>Agaricomycetes</taxon>
        <taxon>Sistotremastrales</taxon>
        <taxon>Sistotremastraceae</taxon>
        <taxon>Sertulicium</taxon>
        <taxon>Sertulicium niveocremeum</taxon>
    </lineage>
</organism>
<keyword evidence="2 4" id="KW-0689">Ribosomal protein</keyword>
<dbReference type="Proteomes" id="UP000076722">
    <property type="component" value="Unassembled WGS sequence"/>
</dbReference>
<dbReference type="Pfam" id="PF00416">
    <property type="entry name" value="Ribosomal_S13"/>
    <property type="match status" value="1"/>
</dbReference>
<proteinExistence type="inferred from homology"/>
<dbReference type="STRING" id="1314777.A0A164S391"/>
<dbReference type="InterPro" id="IPR001892">
    <property type="entry name" value="Ribosomal_uS13"/>
</dbReference>
<evidence type="ECO:0000256" key="3">
    <source>
        <dbReference type="ARBA" id="ARBA00023274"/>
    </source>
</evidence>
<dbReference type="InterPro" id="IPR010979">
    <property type="entry name" value="Ribosomal_uS13-like_H2TH"/>
</dbReference>
<accession>A0A164S391</accession>
<dbReference type="GO" id="GO:0003723">
    <property type="term" value="F:RNA binding"/>
    <property type="evidence" value="ECO:0007669"/>
    <property type="project" value="InterPro"/>
</dbReference>
<gene>
    <name evidence="6" type="ORF">SISNIDRAFT_443516</name>
</gene>
<evidence type="ECO:0000256" key="1">
    <source>
        <dbReference type="ARBA" id="ARBA00008080"/>
    </source>
</evidence>
<dbReference type="AlphaFoldDB" id="A0A164S391"/>
<dbReference type="PANTHER" id="PTHR10871">
    <property type="entry name" value="30S RIBOSOMAL PROTEIN S13/40S RIBOSOMAL PROTEIN S18"/>
    <property type="match status" value="1"/>
</dbReference>
<name>A0A164S391_9AGAM</name>
<dbReference type="Gene3D" id="4.10.910.10">
    <property type="entry name" value="30s ribosomal protein s13, domain 2"/>
    <property type="match status" value="1"/>
</dbReference>
<keyword evidence="7" id="KW-1185">Reference proteome</keyword>
<comment type="similarity">
    <text evidence="1 4">Belongs to the universal ribosomal protein uS13 family.</text>
</comment>